<keyword evidence="3" id="KW-1185">Reference proteome</keyword>
<dbReference type="InterPro" id="IPR036237">
    <property type="entry name" value="Xyl_isomerase-like_sf"/>
</dbReference>
<protein>
    <submittedName>
        <fullName evidence="2">Sugar phosphate isomerase/epimerase</fullName>
    </submittedName>
</protein>
<name>A0A942DZX4_9HYPH</name>
<dbReference type="InterPro" id="IPR013022">
    <property type="entry name" value="Xyl_isomerase-like_TIM-brl"/>
</dbReference>
<dbReference type="Proteomes" id="UP000680348">
    <property type="component" value="Unassembled WGS sequence"/>
</dbReference>
<dbReference type="PANTHER" id="PTHR12110:SF53">
    <property type="entry name" value="BLR5974 PROTEIN"/>
    <property type="match status" value="1"/>
</dbReference>
<proteinExistence type="predicted"/>
<evidence type="ECO:0000313" key="3">
    <source>
        <dbReference type="Proteomes" id="UP000680348"/>
    </source>
</evidence>
<dbReference type="SUPFAM" id="SSF51658">
    <property type="entry name" value="Xylose isomerase-like"/>
    <property type="match status" value="1"/>
</dbReference>
<keyword evidence="2" id="KW-0413">Isomerase</keyword>
<sequence>MLRIGLNPYGLTYHLGLQGRNTPRANPNGAGLEAFIQLATELRAKTLEIFEPWLTAMSDDEVMSLRNRLDGLGMTPVVSGGYLISGPLDNAFRAARLLDAKIIRTALTPVLCGDRNAWSEKWTEFNSAIRTALKEWGPRAALEGRVLAIENHQDFGSAELVAFCEVGGPAVGITFDTGNTFPVGEAPLGFTRRIAPLVRHLHLKDYRVQFTGEGYRLVRCAIGDGAVPFRELVAILAEHHPQLPAVVEPGALEARHVRFLNDEWWNGYPEKTAREFAACLRAAQRNRLPDDVDYRTPWERGDDQDLVSYELDMIRRSAANMKELGFITVEDPT</sequence>
<accession>A0A942DZX4</accession>
<dbReference type="RefSeq" id="WP_188255804.1">
    <property type="nucleotide sequence ID" value="NZ_JABVCF010000008.1"/>
</dbReference>
<comment type="caution">
    <text evidence="2">The sequence shown here is derived from an EMBL/GenBank/DDBJ whole genome shotgun (WGS) entry which is preliminary data.</text>
</comment>
<dbReference type="Gene3D" id="3.20.20.150">
    <property type="entry name" value="Divalent-metal-dependent TIM barrel enzymes"/>
    <property type="match status" value="1"/>
</dbReference>
<evidence type="ECO:0000313" key="2">
    <source>
        <dbReference type="EMBL" id="MBS3650257.1"/>
    </source>
</evidence>
<organism evidence="2 3">
    <name type="scientific">Pseudaminobacter soli</name>
    <name type="common">ex Zhang et al. 2022</name>
    <dbReference type="NCBI Taxonomy" id="2831468"/>
    <lineage>
        <taxon>Bacteria</taxon>
        <taxon>Pseudomonadati</taxon>
        <taxon>Pseudomonadota</taxon>
        <taxon>Alphaproteobacteria</taxon>
        <taxon>Hyphomicrobiales</taxon>
        <taxon>Phyllobacteriaceae</taxon>
        <taxon>Pseudaminobacter</taxon>
    </lineage>
</organism>
<reference evidence="2" key="1">
    <citation type="submission" date="2021-04" db="EMBL/GenBank/DDBJ databases">
        <title>Pseudaminobacter soli sp. nov., isolated from paddy soil contaminated by heavy metals.</title>
        <authorList>
            <person name="Zhang K."/>
        </authorList>
    </citation>
    <scope>NUCLEOTIDE SEQUENCE</scope>
    <source>
        <strain evidence="2">19-2017</strain>
    </source>
</reference>
<feature type="domain" description="Xylose isomerase-like TIM barrel" evidence="1">
    <location>
        <begin position="57"/>
        <end position="249"/>
    </location>
</feature>
<gene>
    <name evidence="2" type="ORF">KEU06_16710</name>
</gene>
<dbReference type="GO" id="GO:0016853">
    <property type="term" value="F:isomerase activity"/>
    <property type="evidence" value="ECO:0007669"/>
    <property type="project" value="UniProtKB-KW"/>
</dbReference>
<dbReference type="Pfam" id="PF01261">
    <property type="entry name" value="AP_endonuc_2"/>
    <property type="match status" value="1"/>
</dbReference>
<dbReference type="EMBL" id="JAGWCR010000008">
    <property type="protein sequence ID" value="MBS3650257.1"/>
    <property type="molecule type" value="Genomic_DNA"/>
</dbReference>
<dbReference type="InterPro" id="IPR050312">
    <property type="entry name" value="IolE/XylAMocC-like"/>
</dbReference>
<dbReference type="PANTHER" id="PTHR12110">
    <property type="entry name" value="HYDROXYPYRUVATE ISOMERASE"/>
    <property type="match status" value="1"/>
</dbReference>
<evidence type="ECO:0000259" key="1">
    <source>
        <dbReference type="Pfam" id="PF01261"/>
    </source>
</evidence>
<dbReference type="AlphaFoldDB" id="A0A942DZX4"/>